<dbReference type="Proteomes" id="UP001139493">
    <property type="component" value="Unassembled WGS sequence"/>
</dbReference>
<evidence type="ECO:0000313" key="8">
    <source>
        <dbReference type="Proteomes" id="UP001139493"/>
    </source>
</evidence>
<dbReference type="Gene3D" id="1.10.260.40">
    <property type="entry name" value="lambda repressor-like DNA-binding domains"/>
    <property type="match status" value="1"/>
</dbReference>
<dbReference type="SUPFAM" id="SSF47413">
    <property type="entry name" value="lambda repressor-like DNA-binding domains"/>
    <property type="match status" value="1"/>
</dbReference>
<dbReference type="Pfam" id="PF00356">
    <property type="entry name" value="LacI"/>
    <property type="match status" value="1"/>
</dbReference>
<dbReference type="SMART" id="SM00354">
    <property type="entry name" value="HTH_LACI"/>
    <property type="match status" value="1"/>
</dbReference>
<keyword evidence="1" id="KW-0805">Transcription regulation</keyword>
<dbReference type="InterPro" id="IPR046335">
    <property type="entry name" value="LacI/GalR-like_sensor"/>
</dbReference>
<accession>A0A9X2FY98</accession>
<dbReference type="Pfam" id="PF13377">
    <property type="entry name" value="Peripla_BP_3"/>
    <property type="match status" value="1"/>
</dbReference>
<dbReference type="SUPFAM" id="SSF53822">
    <property type="entry name" value="Periplasmic binding protein-like I"/>
    <property type="match status" value="1"/>
</dbReference>
<evidence type="ECO:0000256" key="2">
    <source>
        <dbReference type="ARBA" id="ARBA00023125"/>
    </source>
</evidence>
<proteinExistence type="predicted"/>
<feature type="domain" description="HTH lacI-type" evidence="5">
    <location>
        <begin position="44"/>
        <end position="98"/>
    </location>
</feature>
<organism evidence="7 8">
    <name type="scientific">Promicromonospora thailandica</name>
    <dbReference type="NCBI Taxonomy" id="765201"/>
    <lineage>
        <taxon>Bacteria</taxon>
        <taxon>Bacillati</taxon>
        <taxon>Actinomycetota</taxon>
        <taxon>Actinomycetes</taxon>
        <taxon>Micrococcales</taxon>
        <taxon>Promicromonosporaceae</taxon>
        <taxon>Promicromonospora</taxon>
    </lineage>
</organism>
<keyword evidence="3" id="KW-0804">Transcription</keyword>
<sequence>MPSPGNWRVKRYTIWLAANVYRFTLEGQPPSVGVVTSETSPKRATIAAVARRAGVSPSAVSHVFNGRPNVSAATAERIRRAADELNWRPNYASRKVSGGGGRSLGLVIARASDTFGRDPFFMRLLAGLTQPLADIGWSLSLTLVAVDDEARVYREWWAEQRVDGFLLVDVRTDDPRLALVQQIGAPAVVLGASVDPAVPAVTVGDDAAFATVLAHLAELGHRRVARVNDAPGLAHTRARDERFAEAAGDQGIEPTYAVWDAAAADPVAHLLDRLDGVTAILVDSEVIAAEIVAHAPELGVRVPEQLSVVAWEDSWVSTLVRPRLTALDAPVEESARTAVALLERLVRGEPAASQTVTGRRLRTRESTAAPSSVPS</sequence>
<dbReference type="PROSITE" id="PS50943">
    <property type="entry name" value="HTH_CROC1"/>
    <property type="match status" value="1"/>
</dbReference>
<dbReference type="AlphaFoldDB" id="A0A9X2FY98"/>
<feature type="compositionally biased region" description="Polar residues" evidence="4">
    <location>
        <begin position="366"/>
        <end position="375"/>
    </location>
</feature>
<dbReference type="PANTHER" id="PTHR30146:SF155">
    <property type="entry name" value="ALANINE RACEMASE"/>
    <property type="match status" value="1"/>
</dbReference>
<keyword evidence="8" id="KW-1185">Reference proteome</keyword>
<dbReference type="InterPro" id="IPR000843">
    <property type="entry name" value="HTH_LacI"/>
</dbReference>
<dbReference type="GO" id="GO:0003700">
    <property type="term" value="F:DNA-binding transcription factor activity"/>
    <property type="evidence" value="ECO:0007669"/>
    <property type="project" value="TreeGrafter"/>
</dbReference>
<protein>
    <submittedName>
        <fullName evidence="7">Transcriptional regulator, LacI family</fullName>
    </submittedName>
</protein>
<dbReference type="EMBL" id="JAMTCS010000001">
    <property type="protein sequence ID" value="MCP2262790.1"/>
    <property type="molecule type" value="Genomic_DNA"/>
</dbReference>
<feature type="domain" description="HTH cro/C1-type" evidence="6">
    <location>
        <begin position="45"/>
        <end position="81"/>
    </location>
</feature>
<gene>
    <name evidence="7" type="ORF">APR03_000113</name>
</gene>
<keyword evidence="2" id="KW-0238">DNA-binding</keyword>
<reference evidence="7" key="1">
    <citation type="submission" date="2022-06" db="EMBL/GenBank/DDBJ databases">
        <title>Genomic Encyclopedia of Archaeal and Bacterial Type Strains, Phase II (KMG-II): from individual species to whole genera.</title>
        <authorList>
            <person name="Goeker M."/>
        </authorList>
    </citation>
    <scope>NUCLEOTIDE SEQUENCE</scope>
    <source>
        <strain evidence="7">DSM 26652</strain>
    </source>
</reference>
<dbReference type="GO" id="GO:0000976">
    <property type="term" value="F:transcription cis-regulatory region binding"/>
    <property type="evidence" value="ECO:0007669"/>
    <property type="project" value="TreeGrafter"/>
</dbReference>
<dbReference type="PANTHER" id="PTHR30146">
    <property type="entry name" value="LACI-RELATED TRANSCRIPTIONAL REPRESSOR"/>
    <property type="match status" value="1"/>
</dbReference>
<comment type="caution">
    <text evidence="7">The sequence shown here is derived from an EMBL/GenBank/DDBJ whole genome shotgun (WGS) entry which is preliminary data.</text>
</comment>
<dbReference type="InterPro" id="IPR001387">
    <property type="entry name" value="Cro/C1-type_HTH"/>
</dbReference>
<evidence type="ECO:0000259" key="5">
    <source>
        <dbReference type="PROSITE" id="PS50932"/>
    </source>
</evidence>
<dbReference type="CDD" id="cd01392">
    <property type="entry name" value="HTH_LacI"/>
    <property type="match status" value="1"/>
</dbReference>
<dbReference type="InterPro" id="IPR010982">
    <property type="entry name" value="Lambda_DNA-bd_dom_sf"/>
</dbReference>
<dbReference type="Gene3D" id="3.40.50.2300">
    <property type="match status" value="2"/>
</dbReference>
<evidence type="ECO:0000259" key="6">
    <source>
        <dbReference type="PROSITE" id="PS50943"/>
    </source>
</evidence>
<evidence type="ECO:0000256" key="4">
    <source>
        <dbReference type="SAM" id="MobiDB-lite"/>
    </source>
</evidence>
<evidence type="ECO:0000313" key="7">
    <source>
        <dbReference type="EMBL" id="MCP2262790.1"/>
    </source>
</evidence>
<feature type="region of interest" description="Disordered" evidence="4">
    <location>
        <begin position="353"/>
        <end position="375"/>
    </location>
</feature>
<evidence type="ECO:0000256" key="3">
    <source>
        <dbReference type="ARBA" id="ARBA00023163"/>
    </source>
</evidence>
<evidence type="ECO:0000256" key="1">
    <source>
        <dbReference type="ARBA" id="ARBA00023015"/>
    </source>
</evidence>
<dbReference type="PROSITE" id="PS50932">
    <property type="entry name" value="HTH_LACI_2"/>
    <property type="match status" value="1"/>
</dbReference>
<dbReference type="InterPro" id="IPR028082">
    <property type="entry name" value="Peripla_BP_I"/>
</dbReference>
<name>A0A9X2FY98_9MICO</name>